<dbReference type="PANTHER" id="PTHR43540">
    <property type="entry name" value="PEROXYUREIDOACRYLATE/UREIDOACRYLATE AMIDOHYDROLASE-RELATED"/>
    <property type="match status" value="1"/>
</dbReference>
<evidence type="ECO:0000313" key="3">
    <source>
        <dbReference type="EMBL" id="AGT08762.1"/>
    </source>
</evidence>
<evidence type="ECO:0000256" key="1">
    <source>
        <dbReference type="ARBA" id="ARBA00022801"/>
    </source>
</evidence>
<gene>
    <name evidence="3" type="ORF">JCM7686_1661</name>
</gene>
<dbReference type="Gene3D" id="3.40.50.850">
    <property type="entry name" value="Isochorismatase-like"/>
    <property type="match status" value="1"/>
</dbReference>
<dbReference type="HOGENOM" id="CLU_068979_7_1_5"/>
<dbReference type="STRING" id="1367847.JCM7686_1661"/>
<dbReference type="InterPro" id="IPR000868">
    <property type="entry name" value="Isochorismatase-like_dom"/>
</dbReference>
<dbReference type="PANTHER" id="PTHR43540:SF1">
    <property type="entry name" value="ISOCHORISMATASE HYDROLASE"/>
    <property type="match status" value="1"/>
</dbReference>
<dbReference type="SUPFAM" id="SSF52499">
    <property type="entry name" value="Isochorismatase-like hydrolases"/>
    <property type="match status" value="1"/>
</dbReference>
<dbReference type="GO" id="GO:0050127">
    <property type="term" value="F:N-carbamoylsarcosine amidase activity"/>
    <property type="evidence" value="ECO:0007669"/>
    <property type="project" value="UniProtKB-EC"/>
</dbReference>
<dbReference type="KEGG" id="pami:JCM7686_1661"/>
<keyword evidence="1 3" id="KW-0378">Hydrolase</keyword>
<dbReference type="Proteomes" id="UP000015480">
    <property type="component" value="Chromosome"/>
</dbReference>
<name>S5XU87_PARAH</name>
<protein>
    <submittedName>
        <fullName evidence="3">N-carbamoylsarcosine amidase</fullName>
        <ecNumber evidence="3">3.5.1.59</ecNumber>
    </submittedName>
</protein>
<keyword evidence="4" id="KW-1185">Reference proteome</keyword>
<feature type="domain" description="Isochorismatase-like" evidence="2">
    <location>
        <begin position="48"/>
        <end position="231"/>
    </location>
</feature>
<evidence type="ECO:0000259" key="2">
    <source>
        <dbReference type="Pfam" id="PF00857"/>
    </source>
</evidence>
<reference evidence="3 4" key="1">
    <citation type="journal article" date="2014" name="BMC Genomics">
        <title>Architecture and functions of a multipartite genome of the methylotrophic bacterium Paracoccus aminophilus JCM 7686, containing primary and secondary chromids.</title>
        <authorList>
            <person name="Dziewit L."/>
            <person name="Czarnecki J."/>
            <person name="Wibberg D."/>
            <person name="Radlinska M."/>
            <person name="Mrozek P."/>
            <person name="Szymczak M."/>
            <person name="Schluter A."/>
            <person name="Puhler A."/>
            <person name="Bartosik D."/>
        </authorList>
    </citation>
    <scope>NUCLEOTIDE SEQUENCE [LARGE SCALE GENOMIC DNA]</scope>
    <source>
        <strain evidence="3">JCM 7686</strain>
    </source>
</reference>
<dbReference type="Pfam" id="PF00857">
    <property type="entry name" value="Isochorismatase"/>
    <property type="match status" value="1"/>
</dbReference>
<dbReference type="InterPro" id="IPR050272">
    <property type="entry name" value="Isochorismatase-like_hydrls"/>
</dbReference>
<dbReference type="EMBL" id="CP006650">
    <property type="protein sequence ID" value="AGT08762.1"/>
    <property type="molecule type" value="Genomic_DNA"/>
</dbReference>
<dbReference type="AlphaFoldDB" id="S5XU87"/>
<evidence type="ECO:0000313" key="4">
    <source>
        <dbReference type="Proteomes" id="UP000015480"/>
    </source>
</evidence>
<proteinExistence type="predicted"/>
<accession>S5XU87</accession>
<dbReference type="InterPro" id="IPR036380">
    <property type="entry name" value="Isochorismatase-like_sf"/>
</dbReference>
<dbReference type="eggNOG" id="COG1335">
    <property type="taxonomic scope" value="Bacteria"/>
</dbReference>
<organism evidence="3 4">
    <name type="scientific">Paracoccus aminophilus JCM 7686</name>
    <dbReference type="NCBI Taxonomy" id="1367847"/>
    <lineage>
        <taxon>Bacteria</taxon>
        <taxon>Pseudomonadati</taxon>
        <taxon>Pseudomonadota</taxon>
        <taxon>Alphaproteobacteria</taxon>
        <taxon>Rhodobacterales</taxon>
        <taxon>Paracoccaceae</taxon>
        <taxon>Paracoccus</taxon>
    </lineage>
</organism>
<sequence length="248" mass="27268">MLHIKEKKMSDVDAKELDRLLQQAFDTASKLYQDRGFQRRVGFGKRPALVSVDLANAWTRPGNPFTCDQEKMDNEIIPGMQKLLKAFRAQNLPVIHVTTAYEITDRNAPFTDMGLWHDKIPVDVVDLAKPELWAIDSRIAPVPGEYTLLKKRASSFHGTELAGILRANGVDTILVTGVTACACVRQTICDGIADGFRTIAVKEAIGDRVPGAVAWNLFDIDAKFGDVHTVDECVAYIDGLAQTAVAAE</sequence>
<dbReference type="PATRIC" id="fig|1367847.3.peg.1643"/>
<dbReference type="EC" id="3.5.1.59" evidence="3"/>